<feature type="DNA-binding region" description="OmpR/PhoB-type" evidence="2">
    <location>
        <begin position="17"/>
        <end position="115"/>
    </location>
</feature>
<name>A0ABX6T9Y1_9SPHN</name>
<dbReference type="Gene3D" id="1.10.10.10">
    <property type="entry name" value="Winged helix-like DNA-binding domain superfamily/Winged helix DNA-binding domain"/>
    <property type="match status" value="1"/>
</dbReference>
<dbReference type="InterPro" id="IPR001867">
    <property type="entry name" value="OmpR/PhoB-type_DNA-bd"/>
</dbReference>
<sequence>MYESTEDWVHGIDLAQEAGFDLGPLRVWPARCEVEWNGDFQTLQRRVMQVLVVLAKARGSVVSQNDLVIRCWRGLAVSDDAIYRCISQLRKLAAGYPEAPYAIEAIPGVGYRLTSSSLGKDDPAVAPTRRQRRFAFWPWVAATVVATLIILAGAFWIVRGRVSDDHLPDRVAVQLFDTLSNSEDARSLARRIPNEVVNELGDSQIETVLAGNGAPGSASPLPGLVVTGLVRDDASNLIVDVRIEDGRSHAALWSLEFKRNRGEASGLPMEVAARVADVVNIAIFARNANPPLTDNSALSALLQTNDMIRESQSDWAQMIERAQGVVARHPEFAFGHDVLAVAYATASERIDIPDRAEAMKEAARHEAKLTLKLDPADAGAYVVLSWMEPSYRGREAWLLRGMKYGRHPKGPVGALYSYESWLLSDVGRLREALSSQLVAHANDEWGAPKTAQLARAYANIGNLPAARAWIQKGVQLWPNHSGIRRYQRHIAGFYEQPSEALATFNSMDAQAPSGKDENQIWRSFVKAKAAHSEQLTAETTLQIREAADQEKISRENEILMLAALGETRQALEAANSTLNKRRFESWVLFAPVTRNLRQNPGFVDLAARMGLIEYWRETGKRPDFCTSPPTRSECTPQLLAAIKSN</sequence>
<dbReference type="CDD" id="cd00383">
    <property type="entry name" value="trans_reg_C"/>
    <property type="match status" value="1"/>
</dbReference>
<dbReference type="SUPFAM" id="SSF48452">
    <property type="entry name" value="TPR-like"/>
    <property type="match status" value="1"/>
</dbReference>
<dbReference type="Pfam" id="PF00486">
    <property type="entry name" value="Trans_reg_C"/>
    <property type="match status" value="1"/>
</dbReference>
<dbReference type="EMBL" id="CP060782">
    <property type="protein sequence ID" value="QNP45762.1"/>
    <property type="molecule type" value="Genomic_DNA"/>
</dbReference>
<dbReference type="Gene3D" id="1.25.40.10">
    <property type="entry name" value="Tetratricopeptide repeat domain"/>
    <property type="match status" value="1"/>
</dbReference>
<dbReference type="SUPFAM" id="SSF46894">
    <property type="entry name" value="C-terminal effector domain of the bipartite response regulators"/>
    <property type="match status" value="1"/>
</dbReference>
<keyword evidence="1 2" id="KW-0238">DNA-binding</keyword>
<keyword evidence="3" id="KW-1133">Transmembrane helix</keyword>
<feature type="transmembrane region" description="Helical" evidence="3">
    <location>
        <begin position="136"/>
        <end position="158"/>
    </location>
</feature>
<feature type="domain" description="OmpR/PhoB-type" evidence="4">
    <location>
        <begin position="17"/>
        <end position="115"/>
    </location>
</feature>
<organism evidence="5 6">
    <name type="scientific">Sphingomonas sediminicola</name>
    <dbReference type="NCBI Taxonomy" id="386874"/>
    <lineage>
        <taxon>Bacteria</taxon>
        <taxon>Pseudomonadati</taxon>
        <taxon>Pseudomonadota</taxon>
        <taxon>Alphaproteobacteria</taxon>
        <taxon>Sphingomonadales</taxon>
        <taxon>Sphingomonadaceae</taxon>
        <taxon>Sphingomonas</taxon>
    </lineage>
</organism>
<dbReference type="InterPro" id="IPR011990">
    <property type="entry name" value="TPR-like_helical_dom_sf"/>
</dbReference>
<keyword evidence="3" id="KW-0812">Transmembrane</keyword>
<dbReference type="PROSITE" id="PS51755">
    <property type="entry name" value="OMPR_PHOB"/>
    <property type="match status" value="1"/>
</dbReference>
<keyword evidence="6" id="KW-1185">Reference proteome</keyword>
<accession>A0ABX6T9Y1</accession>
<evidence type="ECO:0000256" key="1">
    <source>
        <dbReference type="ARBA" id="ARBA00023125"/>
    </source>
</evidence>
<keyword evidence="3" id="KW-0472">Membrane</keyword>
<evidence type="ECO:0000313" key="5">
    <source>
        <dbReference type="EMBL" id="QNP45762.1"/>
    </source>
</evidence>
<evidence type="ECO:0000256" key="3">
    <source>
        <dbReference type="SAM" id="Phobius"/>
    </source>
</evidence>
<dbReference type="SMART" id="SM00862">
    <property type="entry name" value="Trans_reg_C"/>
    <property type="match status" value="1"/>
</dbReference>
<evidence type="ECO:0000256" key="2">
    <source>
        <dbReference type="PROSITE-ProRule" id="PRU01091"/>
    </source>
</evidence>
<evidence type="ECO:0000259" key="4">
    <source>
        <dbReference type="PROSITE" id="PS51755"/>
    </source>
</evidence>
<evidence type="ECO:0000313" key="6">
    <source>
        <dbReference type="Proteomes" id="UP000516105"/>
    </source>
</evidence>
<dbReference type="InterPro" id="IPR016032">
    <property type="entry name" value="Sig_transdc_resp-reg_C-effctor"/>
</dbReference>
<gene>
    <name evidence="5" type="ORF">H9L14_00005</name>
</gene>
<proteinExistence type="predicted"/>
<dbReference type="Proteomes" id="UP000516105">
    <property type="component" value="Chromosome"/>
</dbReference>
<protein>
    <submittedName>
        <fullName evidence="5">Winged helix-turn-helix domain-containing protein</fullName>
    </submittedName>
</protein>
<reference evidence="5 6" key="1">
    <citation type="submission" date="2020-08" db="EMBL/GenBank/DDBJ databases">
        <title>Genome sequence of Sphingomonas sediminicola KACC 15039T.</title>
        <authorList>
            <person name="Hyun D.-W."/>
            <person name="Bae J.-W."/>
        </authorList>
    </citation>
    <scope>NUCLEOTIDE SEQUENCE [LARGE SCALE GENOMIC DNA]</scope>
    <source>
        <strain evidence="5 6">KACC 15039</strain>
    </source>
</reference>
<dbReference type="InterPro" id="IPR036388">
    <property type="entry name" value="WH-like_DNA-bd_sf"/>
</dbReference>